<proteinExistence type="predicted"/>
<dbReference type="EMBL" id="AP025017">
    <property type="protein sequence ID" value="BDA64199.1"/>
    <property type="molecule type" value="Genomic_DNA"/>
</dbReference>
<reference evidence="2 3" key="1">
    <citation type="submission" date="2021-08" db="EMBL/GenBank/DDBJ databases">
        <title>Whole genome sequence of novel Actinomyces species strain MAS-1.</title>
        <authorList>
            <person name="Saito M."/>
            <person name="Kuwahara N."/>
            <person name="Takizawa T."/>
            <person name="Gotouda H."/>
            <person name="Ochiai T."/>
        </authorList>
    </citation>
    <scope>NUCLEOTIDE SEQUENCE [LARGE SCALE GENOMIC DNA]</scope>
    <source>
        <strain evidence="2 3">MAS-1</strain>
    </source>
</reference>
<dbReference type="Pfam" id="PF26300">
    <property type="entry name" value="PEPCK_PPi_lobe_2"/>
    <property type="match status" value="1"/>
</dbReference>
<evidence type="ECO:0000259" key="1">
    <source>
        <dbReference type="Pfam" id="PF26300"/>
    </source>
</evidence>
<protein>
    <recommendedName>
        <fullName evidence="1">PPi-type phosphoenolpyruvate carboxykinase lobe 2 domain-containing protein</fullName>
    </recommendedName>
</protein>
<keyword evidence="3" id="KW-1185">Reference proteome</keyword>
<sequence>MSEPHYPGDMNTAAATTSAIALRLELLGLPVPSDAVHAETNRLMSPILARQRELSRRLAHRPCAADKRIQSFLDSYLDGAPVAPQLPRSTFVLDQPGLARELSLPVGATSFESDYVSSYRILGGVLHNPRNDRRTTAGVFHIAEGGLPIPDDKIAVPRDTFARLLARAVEAPEGLLTLPWASQQDEPARAWVSLLLRPVVVPEVPGFSAQRTMETRFIAPGGLVSNLDFVEGIFGNAGDPYLPENDSSLAPESWTGHTGCVILAPHLTQVTKKELGLPRWEEATERQRRDGMCYRSEDELYNGGQAFKCCARDERGVIVTIIADNYFGYCKKEVKTQIGYSANLFGCVEEEHAGGAIAFPRYNLGQEYTEKHTPAEATVAGAIELSGGRFEARPEGHAVDREDESIIIVPGGAHYSMRTQTVTWPRPDGSTASIPLLVGSTYITPFGYRVHAKHREGDPKQWHLVGTAPWATHAHKPATVSGGGKSEISKSLLDAFVFGEAYIGDVEADLDAVQALLDRDYSQRFADPQANGKDHRPILSAERSLGSVIKLFTPSSAFSQEHNAFLEQIPNHVKELVFTVKRYYQPDWGQQWRHHFSVGLINGRQGNSLRLDGEVVKVNMLRVGFEADGSWRLLSLRPDFSPAAKVQTEDDITASITVPGGLRSTAGSSVSRKFVANCERLLFQRPDDAIVRGYDKQTEADMADPGPEGIFVSNFEPLTPADARAMIDDAPGLSQFTAPMQDLVRRAAQQDDEEEVYWVSSADPRLVDGKRSKNPRYLQVRPDLARPQDAALAELSTHLYHGLALAEPLRHYVDVVAAGRRNNPPEEGVPPLCAYNPLHYMELPELFMEFISSMTGKSPSTTGAGSEGALTKAPFNALPAIYDLNAALLSYALGGYDGWLSSAGYIGPKVKVAHDISLLIPEIFSRMTAEERDAQALIEHGFLERMEDFTHEGRTIEASRLGYRMNQAFASTFFGRIFLHPDVVFTEEMLRPELQDPAVFADSVEVIVTTHKVVAEHYRADGSIESAVPPLRALLEIMIDGTSREGWTLASPEFRALFEREAILASDWYATRLEAKVARDTRQARQAIEDLTRFSTAENNEEVAARLDTEGRLAEARAWLDEVTSPAYREHLVGTLGLEPSLG</sequence>
<accession>A0ABN6K3K7</accession>
<dbReference type="Proteomes" id="UP000824496">
    <property type="component" value="Chromosome"/>
</dbReference>
<organism evidence="2 3">
    <name type="scientific">Actinomyces capricornis</name>
    <dbReference type="NCBI Taxonomy" id="2755559"/>
    <lineage>
        <taxon>Bacteria</taxon>
        <taxon>Bacillati</taxon>
        <taxon>Actinomycetota</taxon>
        <taxon>Actinomycetes</taxon>
        <taxon>Actinomycetales</taxon>
        <taxon>Actinomycetaceae</taxon>
        <taxon>Actinomyces</taxon>
    </lineage>
</organism>
<gene>
    <name evidence="2" type="ORF">MANAM107_10330</name>
</gene>
<evidence type="ECO:0000313" key="3">
    <source>
        <dbReference type="Proteomes" id="UP000824496"/>
    </source>
</evidence>
<feature type="domain" description="PPi-type phosphoenolpyruvate carboxykinase lobe 2" evidence="1">
    <location>
        <begin position="504"/>
        <end position="610"/>
    </location>
</feature>
<evidence type="ECO:0000313" key="2">
    <source>
        <dbReference type="EMBL" id="BDA64199.1"/>
    </source>
</evidence>
<dbReference type="InterPro" id="IPR058710">
    <property type="entry name" value="PEPCK_lobe_2"/>
</dbReference>
<name>A0ABN6K3K7_9ACTO</name>